<feature type="compositionally biased region" description="Basic and acidic residues" evidence="1">
    <location>
        <begin position="73"/>
        <end position="84"/>
    </location>
</feature>
<feature type="region of interest" description="Disordered" evidence="1">
    <location>
        <begin position="155"/>
        <end position="190"/>
    </location>
</feature>
<accession>A0A553Q7Y2</accession>
<evidence type="ECO:0000313" key="3">
    <source>
        <dbReference type="Proteomes" id="UP000316079"/>
    </source>
</evidence>
<keyword evidence="3" id="KW-1185">Reference proteome</keyword>
<dbReference type="Proteomes" id="UP000316079">
    <property type="component" value="Unassembled WGS sequence"/>
</dbReference>
<evidence type="ECO:0000256" key="1">
    <source>
        <dbReference type="SAM" id="MobiDB-lite"/>
    </source>
</evidence>
<proteinExistence type="predicted"/>
<evidence type="ECO:0000313" key="2">
    <source>
        <dbReference type="EMBL" id="TRY86038.1"/>
    </source>
</evidence>
<dbReference type="EMBL" id="SRMA01026248">
    <property type="protein sequence ID" value="TRY86038.1"/>
    <property type="molecule type" value="Genomic_DNA"/>
</dbReference>
<reference evidence="2 3" key="1">
    <citation type="journal article" date="2019" name="Sci. Data">
        <title>Hybrid genome assembly and annotation of Danionella translucida.</title>
        <authorList>
            <person name="Kadobianskyi M."/>
            <person name="Schulze L."/>
            <person name="Schuelke M."/>
            <person name="Judkewitz B."/>
        </authorList>
    </citation>
    <scope>NUCLEOTIDE SEQUENCE [LARGE SCALE GENOMIC DNA]</scope>
    <source>
        <strain evidence="2 3">Bolton</strain>
    </source>
</reference>
<protein>
    <submittedName>
        <fullName evidence="2">Uncharacterized protein</fullName>
    </submittedName>
</protein>
<organism evidence="2 3">
    <name type="scientific">Danionella cerebrum</name>
    <dbReference type="NCBI Taxonomy" id="2873325"/>
    <lineage>
        <taxon>Eukaryota</taxon>
        <taxon>Metazoa</taxon>
        <taxon>Chordata</taxon>
        <taxon>Craniata</taxon>
        <taxon>Vertebrata</taxon>
        <taxon>Euteleostomi</taxon>
        <taxon>Actinopterygii</taxon>
        <taxon>Neopterygii</taxon>
        <taxon>Teleostei</taxon>
        <taxon>Ostariophysi</taxon>
        <taxon>Cypriniformes</taxon>
        <taxon>Danionidae</taxon>
        <taxon>Danioninae</taxon>
        <taxon>Danionella</taxon>
    </lineage>
</organism>
<feature type="region of interest" description="Disordered" evidence="1">
    <location>
        <begin position="70"/>
        <end position="103"/>
    </location>
</feature>
<gene>
    <name evidence="2" type="ORF">DNTS_029370</name>
</gene>
<sequence length="190" mass="20674">MCLVVDEGLRQHRSQSVLLCLIRQPAGEIPPTAGSQEEVRGPTTAPLFSVSIAAPEWLLGDQSTLAIGIQTPDRNRRDQLKDSQRSQSRARTRGSGDPRGLERYIPGSRVTGSLRFRSGCSPARVYCVKPLRGLPEPAAGAGSSVPPIRRVHHRLRDGSPAARSSGISSLFPDRKRFSSRGYSGFHRSAH</sequence>
<name>A0A553Q7Y2_9TELE</name>
<dbReference type="AlphaFoldDB" id="A0A553Q7Y2"/>
<comment type="caution">
    <text evidence="2">The sequence shown here is derived from an EMBL/GenBank/DDBJ whole genome shotgun (WGS) entry which is preliminary data.</text>
</comment>